<keyword evidence="5 6" id="KW-0472">Membrane</keyword>
<feature type="transmembrane region" description="Helical" evidence="6">
    <location>
        <begin position="76"/>
        <end position="97"/>
    </location>
</feature>
<dbReference type="SUPFAM" id="SSF103481">
    <property type="entry name" value="Multidrug resistance efflux transporter EmrE"/>
    <property type="match status" value="2"/>
</dbReference>
<gene>
    <name evidence="8" type="ORF">HNQ38_002502</name>
</gene>
<reference evidence="8 9" key="1">
    <citation type="submission" date="2020-08" db="EMBL/GenBank/DDBJ databases">
        <title>Genomic Encyclopedia of Type Strains, Phase IV (KMG-IV): sequencing the most valuable type-strain genomes for metagenomic binning, comparative biology and taxonomic classification.</title>
        <authorList>
            <person name="Goeker M."/>
        </authorList>
    </citation>
    <scope>NUCLEOTIDE SEQUENCE [LARGE SCALE GENOMIC DNA]</scope>
    <source>
        <strain evidence="8 9">DSM 11275</strain>
    </source>
</reference>
<dbReference type="Proteomes" id="UP000539075">
    <property type="component" value="Unassembled WGS sequence"/>
</dbReference>
<dbReference type="InterPro" id="IPR000620">
    <property type="entry name" value="EamA_dom"/>
</dbReference>
<evidence type="ECO:0000313" key="8">
    <source>
        <dbReference type="EMBL" id="MBB5144391.1"/>
    </source>
</evidence>
<dbReference type="PANTHER" id="PTHR32322:SF2">
    <property type="entry name" value="EAMA DOMAIN-CONTAINING PROTEIN"/>
    <property type="match status" value="1"/>
</dbReference>
<evidence type="ECO:0000256" key="4">
    <source>
        <dbReference type="ARBA" id="ARBA00022989"/>
    </source>
</evidence>
<feature type="transmembrane region" description="Helical" evidence="6">
    <location>
        <begin position="280"/>
        <end position="302"/>
    </location>
</feature>
<feature type="transmembrane region" description="Helical" evidence="6">
    <location>
        <begin position="255"/>
        <end position="274"/>
    </location>
</feature>
<comment type="subcellular location">
    <subcellularLocation>
        <location evidence="1">Membrane</location>
        <topology evidence="1">Multi-pass membrane protein</topology>
    </subcellularLocation>
</comment>
<protein>
    <submittedName>
        <fullName evidence="8">Drug/metabolite transporter (DMT)-like permease</fullName>
    </submittedName>
</protein>
<dbReference type="PANTHER" id="PTHR32322">
    <property type="entry name" value="INNER MEMBRANE TRANSPORTER"/>
    <property type="match status" value="1"/>
</dbReference>
<keyword evidence="3 6" id="KW-0812">Transmembrane</keyword>
<feature type="transmembrane region" description="Helical" evidence="6">
    <location>
        <begin position="103"/>
        <end position="124"/>
    </location>
</feature>
<feature type="transmembrane region" description="Helical" evidence="6">
    <location>
        <begin position="194"/>
        <end position="211"/>
    </location>
</feature>
<comment type="caution">
    <text evidence="8">The sequence shown here is derived from an EMBL/GenBank/DDBJ whole genome shotgun (WGS) entry which is preliminary data.</text>
</comment>
<dbReference type="Pfam" id="PF00892">
    <property type="entry name" value="EamA"/>
    <property type="match status" value="2"/>
</dbReference>
<evidence type="ECO:0000256" key="6">
    <source>
        <dbReference type="SAM" id="Phobius"/>
    </source>
</evidence>
<dbReference type="InterPro" id="IPR037185">
    <property type="entry name" value="EmrE-like"/>
</dbReference>
<sequence length="321" mass="34815">MEDILMQCHERLDEKAIGLMIFLCAILGLQQIAIKAAAADMAPVLQMVVRSGLAAFFVGAYLRTKGLGLLPSAGKVRAGLAAGILFSLEFLCVGEGLRLTSASHMVTTLYTAPAFAALGLHFLLPEERLKSIQWCGMGLAFCGIVIAFFDFSGSSTSPSSIFLGDLLGLCGGMAWGATTVVIRTKLSETPPAQTLFIQLMTCCCVLFPWAIAVDGLNFSMTNIVWASLMFQIFIVCVFGMMLWFWLLTVYPASQLGALCFITPIFGVVFGFLLLDESIEPRFIAGVILVLAGITIVSSWGWIELRLKNIRILKSFKGNKQP</sequence>
<dbReference type="AlphaFoldDB" id="A0A7W8C2Z6"/>
<dbReference type="GO" id="GO:0016020">
    <property type="term" value="C:membrane"/>
    <property type="evidence" value="ECO:0007669"/>
    <property type="project" value="UniProtKB-SubCell"/>
</dbReference>
<feature type="transmembrane region" description="Helical" evidence="6">
    <location>
        <begin position="161"/>
        <end position="182"/>
    </location>
</feature>
<dbReference type="RefSeq" id="WP_221277887.1">
    <property type="nucleotide sequence ID" value="NZ_JACHGO010000007.1"/>
</dbReference>
<evidence type="ECO:0000256" key="2">
    <source>
        <dbReference type="ARBA" id="ARBA00007362"/>
    </source>
</evidence>
<feature type="transmembrane region" description="Helical" evidence="6">
    <location>
        <begin position="16"/>
        <end position="38"/>
    </location>
</feature>
<feature type="domain" description="EamA" evidence="7">
    <location>
        <begin position="163"/>
        <end position="297"/>
    </location>
</feature>
<keyword evidence="9" id="KW-1185">Reference proteome</keyword>
<feature type="domain" description="EamA" evidence="7">
    <location>
        <begin position="16"/>
        <end position="148"/>
    </location>
</feature>
<feature type="transmembrane region" description="Helical" evidence="6">
    <location>
        <begin position="223"/>
        <end position="248"/>
    </location>
</feature>
<evidence type="ECO:0000313" key="9">
    <source>
        <dbReference type="Proteomes" id="UP000539075"/>
    </source>
</evidence>
<feature type="transmembrane region" description="Helical" evidence="6">
    <location>
        <begin position="44"/>
        <end position="64"/>
    </location>
</feature>
<comment type="similarity">
    <text evidence="2">Belongs to the EamA transporter family.</text>
</comment>
<name>A0A7W8C2Z6_9BACT</name>
<evidence type="ECO:0000259" key="7">
    <source>
        <dbReference type="Pfam" id="PF00892"/>
    </source>
</evidence>
<organism evidence="8 9">
    <name type="scientific">Desulfovibrio intestinalis</name>
    <dbReference type="NCBI Taxonomy" id="58621"/>
    <lineage>
        <taxon>Bacteria</taxon>
        <taxon>Pseudomonadati</taxon>
        <taxon>Thermodesulfobacteriota</taxon>
        <taxon>Desulfovibrionia</taxon>
        <taxon>Desulfovibrionales</taxon>
        <taxon>Desulfovibrionaceae</taxon>
        <taxon>Desulfovibrio</taxon>
    </lineage>
</organism>
<keyword evidence="4 6" id="KW-1133">Transmembrane helix</keyword>
<evidence type="ECO:0000256" key="3">
    <source>
        <dbReference type="ARBA" id="ARBA00022692"/>
    </source>
</evidence>
<feature type="transmembrane region" description="Helical" evidence="6">
    <location>
        <begin position="131"/>
        <end position="149"/>
    </location>
</feature>
<dbReference type="EMBL" id="JACHGO010000007">
    <property type="protein sequence ID" value="MBB5144391.1"/>
    <property type="molecule type" value="Genomic_DNA"/>
</dbReference>
<accession>A0A7W8C2Z6</accession>
<evidence type="ECO:0000256" key="1">
    <source>
        <dbReference type="ARBA" id="ARBA00004141"/>
    </source>
</evidence>
<dbReference type="InterPro" id="IPR050638">
    <property type="entry name" value="AA-Vitamin_Transporters"/>
</dbReference>
<evidence type="ECO:0000256" key="5">
    <source>
        <dbReference type="ARBA" id="ARBA00023136"/>
    </source>
</evidence>
<proteinExistence type="inferred from homology"/>